<gene>
    <name evidence="2" type="ORF">L0635_05075</name>
</gene>
<name>A0ABT4IS09_9GAMM</name>
<dbReference type="Proteomes" id="UP001321125">
    <property type="component" value="Unassembled WGS sequence"/>
</dbReference>
<evidence type="ECO:0000313" key="2">
    <source>
        <dbReference type="EMBL" id="MCZ0926454.1"/>
    </source>
</evidence>
<reference evidence="2 3" key="1">
    <citation type="submission" date="2022-02" db="EMBL/GenBank/DDBJ databases">
        <title>Study of halophilic communities from a Mexican lake.</title>
        <authorList>
            <person name="Hernandez-Soto L.M."/>
            <person name="Martinez-Abarca F."/>
            <person name="Ramirez-Saad H.C."/>
            <person name="Aguirre-Garrido J.F."/>
        </authorList>
    </citation>
    <scope>NUCLEOTIDE SEQUENCE [LARGE SCALE GENOMIC DNA]</scope>
    <source>
        <strain evidence="2 3">Hjan13</strain>
    </source>
</reference>
<proteinExistence type="predicted"/>
<comment type="caution">
    <text evidence="2">The sequence shown here is derived from an EMBL/GenBank/DDBJ whole genome shotgun (WGS) entry which is preliminary data.</text>
</comment>
<keyword evidence="3" id="KW-1185">Reference proteome</keyword>
<organism evidence="2 3">
    <name type="scientific">Vreelandella janggokensis</name>
    <dbReference type="NCBI Taxonomy" id="370767"/>
    <lineage>
        <taxon>Bacteria</taxon>
        <taxon>Pseudomonadati</taxon>
        <taxon>Pseudomonadota</taxon>
        <taxon>Gammaproteobacteria</taxon>
        <taxon>Oceanospirillales</taxon>
        <taxon>Halomonadaceae</taxon>
        <taxon>Vreelandella</taxon>
    </lineage>
</organism>
<dbReference type="RefSeq" id="WP_268901285.1">
    <property type="nucleotide sequence ID" value="NZ_JAKNQT010000001.1"/>
</dbReference>
<dbReference type="EMBL" id="JAKNQU010000002">
    <property type="protein sequence ID" value="MCZ0926454.1"/>
    <property type="molecule type" value="Genomic_DNA"/>
</dbReference>
<protein>
    <submittedName>
        <fullName evidence="2">Uncharacterized protein</fullName>
    </submittedName>
</protein>
<feature type="region of interest" description="Disordered" evidence="1">
    <location>
        <begin position="208"/>
        <end position="238"/>
    </location>
</feature>
<evidence type="ECO:0000256" key="1">
    <source>
        <dbReference type="SAM" id="MobiDB-lite"/>
    </source>
</evidence>
<evidence type="ECO:0000313" key="3">
    <source>
        <dbReference type="Proteomes" id="UP001321125"/>
    </source>
</evidence>
<accession>A0ABT4IS09</accession>
<sequence>MSDLRNVLRGLMYPAKPDPSAAAASQDAMSQRFMILDDAGEPVLDSAGEYEHMSLRMDAVAIIQQWIEEDDLDEGESSADRLLAMMVGVADDNQDGELDEDENDVVDVAREAAWDYLSALGVDDEEIGLLLDDWDDNAAERIRDAVAEALPDGEDLDSTINDFTFDDSDQEPVFDATYRKKTVVRGGKKKRVKKRVAGNVRLSGKQKLAIRKARKKAHNPRAKARRLKSMKVRKRMGK</sequence>